<dbReference type="InterPro" id="IPR032675">
    <property type="entry name" value="LRR_dom_sf"/>
</dbReference>
<dbReference type="Proteomes" id="UP000789405">
    <property type="component" value="Unassembled WGS sequence"/>
</dbReference>
<comment type="caution">
    <text evidence="1">The sequence shown here is derived from an EMBL/GenBank/DDBJ whole genome shotgun (WGS) entry which is preliminary data.</text>
</comment>
<dbReference type="AlphaFoldDB" id="A0A9N9BNP3"/>
<protein>
    <submittedName>
        <fullName evidence="1">8189_t:CDS:1</fullName>
    </submittedName>
</protein>
<keyword evidence="2" id="KW-1185">Reference proteome</keyword>
<dbReference type="EMBL" id="CAJVPY010002872">
    <property type="protein sequence ID" value="CAG8574376.1"/>
    <property type="molecule type" value="Genomic_DNA"/>
</dbReference>
<organism evidence="1 2">
    <name type="scientific">Dentiscutata erythropus</name>
    <dbReference type="NCBI Taxonomy" id="1348616"/>
    <lineage>
        <taxon>Eukaryota</taxon>
        <taxon>Fungi</taxon>
        <taxon>Fungi incertae sedis</taxon>
        <taxon>Mucoromycota</taxon>
        <taxon>Glomeromycotina</taxon>
        <taxon>Glomeromycetes</taxon>
        <taxon>Diversisporales</taxon>
        <taxon>Gigasporaceae</taxon>
        <taxon>Dentiscutata</taxon>
    </lineage>
</organism>
<proteinExistence type="predicted"/>
<dbReference type="SUPFAM" id="SSF52047">
    <property type="entry name" value="RNI-like"/>
    <property type="match status" value="1"/>
</dbReference>
<accession>A0A9N9BNP3</accession>
<name>A0A9N9BNP3_9GLOM</name>
<evidence type="ECO:0000313" key="2">
    <source>
        <dbReference type="Proteomes" id="UP000789405"/>
    </source>
</evidence>
<evidence type="ECO:0000313" key="1">
    <source>
        <dbReference type="EMBL" id="CAG8574376.1"/>
    </source>
</evidence>
<gene>
    <name evidence="1" type="ORF">DERYTH_LOCUS6367</name>
</gene>
<sequence length="201" mass="22515">MLNNEERATLMVLIPTLPENKDTLFEYTSFRCNDTEREDAAKCAVITMLLKTGKDIKHLKGLYNYLNNNSTLTSLNIRSIIMDIGRVGTLVEALEKNTTLSSLGIHNHNIFKDGEIKLGDFSRKNTTLTSLSLCGKSSSESAELEERLANTLLINKTLNKLIIQCYDLDTLKELNIKWNDLAEALTNAIAMRTTTLTSLEV</sequence>
<reference evidence="1" key="1">
    <citation type="submission" date="2021-06" db="EMBL/GenBank/DDBJ databases">
        <authorList>
            <person name="Kallberg Y."/>
            <person name="Tangrot J."/>
            <person name="Rosling A."/>
        </authorList>
    </citation>
    <scope>NUCLEOTIDE SEQUENCE</scope>
    <source>
        <strain evidence="1">MA453B</strain>
    </source>
</reference>
<dbReference type="Gene3D" id="3.80.10.10">
    <property type="entry name" value="Ribonuclease Inhibitor"/>
    <property type="match status" value="1"/>
</dbReference>